<dbReference type="InterPro" id="IPR050925">
    <property type="entry name" value="Rhomboid_protease_S54"/>
</dbReference>
<dbReference type="PANTHER" id="PTHR43731">
    <property type="entry name" value="RHOMBOID PROTEASE"/>
    <property type="match status" value="1"/>
</dbReference>
<dbReference type="Pfam" id="PF01694">
    <property type="entry name" value="Rhomboid"/>
    <property type="match status" value="1"/>
</dbReference>
<feature type="transmembrane region" description="Helical" evidence="7">
    <location>
        <begin position="102"/>
        <end position="120"/>
    </location>
</feature>
<evidence type="ECO:0000256" key="4">
    <source>
        <dbReference type="ARBA" id="ARBA00022801"/>
    </source>
</evidence>
<keyword evidence="3 7" id="KW-0812">Transmembrane</keyword>
<accession>A0ABR8MUA3</accession>
<feature type="transmembrane region" description="Helical" evidence="7">
    <location>
        <begin position="126"/>
        <end position="147"/>
    </location>
</feature>
<feature type="transmembrane region" description="Helical" evidence="7">
    <location>
        <begin position="181"/>
        <end position="198"/>
    </location>
</feature>
<comment type="subcellular location">
    <subcellularLocation>
        <location evidence="1">Membrane</location>
        <topology evidence="1">Multi-pass membrane protein</topology>
    </subcellularLocation>
</comment>
<keyword evidence="10" id="KW-1185">Reference proteome</keyword>
<dbReference type="InterPro" id="IPR035952">
    <property type="entry name" value="Rhomboid-like_sf"/>
</dbReference>
<keyword evidence="6 7" id="KW-0472">Membrane</keyword>
<keyword evidence="9" id="KW-0645">Protease</keyword>
<dbReference type="GO" id="GO:0006508">
    <property type="term" value="P:proteolysis"/>
    <property type="evidence" value="ECO:0007669"/>
    <property type="project" value="UniProtKB-KW"/>
</dbReference>
<dbReference type="PANTHER" id="PTHR43731:SF14">
    <property type="entry name" value="PRESENILIN-ASSOCIATED RHOMBOID-LIKE PROTEIN, MITOCHONDRIAL"/>
    <property type="match status" value="1"/>
</dbReference>
<sequence>MIFFRYESFRAYLRMYPVTAALIAINLVLYGVVELDGGPYGSDILYRYGFLQTEADPYVTTEWWRYVTSMFLHAGFMHLFFNMSSLLIFAPPLERLLGHVRYTVLYMVAGIIGNLFSAMVHHGETLSVGASGAIYGIDGAFLFFAIYGKHLLDESSRKTIYGIIAIGLVYSFMNTNVNASAHIGGAVAGFILFGLFTWKKLRSAKGKR</sequence>
<protein>
    <submittedName>
        <fullName evidence="9">Rhomboid family intramembrane serine protease</fullName>
    </submittedName>
</protein>
<dbReference type="GO" id="GO:0008233">
    <property type="term" value="F:peptidase activity"/>
    <property type="evidence" value="ECO:0007669"/>
    <property type="project" value="UniProtKB-KW"/>
</dbReference>
<keyword evidence="5 7" id="KW-1133">Transmembrane helix</keyword>
<evidence type="ECO:0000313" key="9">
    <source>
        <dbReference type="EMBL" id="MBD3919542.1"/>
    </source>
</evidence>
<dbReference type="Proteomes" id="UP000609346">
    <property type="component" value="Unassembled WGS sequence"/>
</dbReference>
<feature type="transmembrane region" description="Helical" evidence="7">
    <location>
        <begin position="70"/>
        <end position="90"/>
    </location>
</feature>
<evidence type="ECO:0000256" key="2">
    <source>
        <dbReference type="ARBA" id="ARBA00009045"/>
    </source>
</evidence>
<feature type="transmembrane region" description="Helical" evidence="7">
    <location>
        <begin position="159"/>
        <end position="175"/>
    </location>
</feature>
<comment type="similarity">
    <text evidence="2">Belongs to the peptidase S54 family.</text>
</comment>
<reference evidence="9 10" key="1">
    <citation type="submission" date="2020-09" db="EMBL/GenBank/DDBJ databases">
        <title>Paenibacillus sp. strain PR3 16S rRNA gene Genome sequencing and assembly.</title>
        <authorList>
            <person name="Kim J."/>
        </authorList>
    </citation>
    <scope>NUCLEOTIDE SEQUENCE [LARGE SCALE GENOMIC DNA]</scope>
    <source>
        <strain evidence="9 10">PR3</strain>
    </source>
</reference>
<dbReference type="Gene3D" id="1.20.1540.10">
    <property type="entry name" value="Rhomboid-like"/>
    <property type="match status" value="1"/>
</dbReference>
<feature type="transmembrane region" description="Helical" evidence="7">
    <location>
        <begin position="12"/>
        <end position="33"/>
    </location>
</feature>
<organism evidence="9 10">
    <name type="scientific">Paenibacillus terricola</name>
    <dbReference type="NCBI Taxonomy" id="2763503"/>
    <lineage>
        <taxon>Bacteria</taxon>
        <taxon>Bacillati</taxon>
        <taxon>Bacillota</taxon>
        <taxon>Bacilli</taxon>
        <taxon>Bacillales</taxon>
        <taxon>Paenibacillaceae</taxon>
        <taxon>Paenibacillus</taxon>
    </lineage>
</organism>
<evidence type="ECO:0000259" key="8">
    <source>
        <dbReference type="Pfam" id="PF01694"/>
    </source>
</evidence>
<feature type="domain" description="Peptidase S54 rhomboid" evidence="8">
    <location>
        <begin position="61"/>
        <end position="193"/>
    </location>
</feature>
<evidence type="ECO:0000313" key="10">
    <source>
        <dbReference type="Proteomes" id="UP000609346"/>
    </source>
</evidence>
<comment type="caution">
    <text evidence="9">The sequence shown here is derived from an EMBL/GenBank/DDBJ whole genome shotgun (WGS) entry which is preliminary data.</text>
</comment>
<dbReference type="InterPro" id="IPR022764">
    <property type="entry name" value="Peptidase_S54_rhomboid_dom"/>
</dbReference>
<keyword evidence="4" id="KW-0378">Hydrolase</keyword>
<dbReference type="EMBL" id="JACXZA010000003">
    <property type="protein sequence ID" value="MBD3919542.1"/>
    <property type="molecule type" value="Genomic_DNA"/>
</dbReference>
<gene>
    <name evidence="9" type="ORF">H8B09_12325</name>
</gene>
<evidence type="ECO:0000256" key="5">
    <source>
        <dbReference type="ARBA" id="ARBA00022989"/>
    </source>
</evidence>
<name>A0ABR8MUA3_9BACL</name>
<evidence type="ECO:0000256" key="1">
    <source>
        <dbReference type="ARBA" id="ARBA00004141"/>
    </source>
</evidence>
<evidence type="ECO:0000256" key="6">
    <source>
        <dbReference type="ARBA" id="ARBA00023136"/>
    </source>
</evidence>
<proteinExistence type="inferred from homology"/>
<dbReference type="RefSeq" id="WP_191203859.1">
    <property type="nucleotide sequence ID" value="NZ_JACXZA010000003.1"/>
</dbReference>
<evidence type="ECO:0000256" key="7">
    <source>
        <dbReference type="SAM" id="Phobius"/>
    </source>
</evidence>
<dbReference type="SUPFAM" id="SSF144091">
    <property type="entry name" value="Rhomboid-like"/>
    <property type="match status" value="1"/>
</dbReference>
<evidence type="ECO:0000256" key="3">
    <source>
        <dbReference type="ARBA" id="ARBA00022692"/>
    </source>
</evidence>